<dbReference type="Pfam" id="PF00400">
    <property type="entry name" value="WD40"/>
    <property type="match status" value="1"/>
</dbReference>
<organism evidence="1 2">
    <name type="scientific">Streptomyces ficellus</name>
    <dbReference type="NCBI Taxonomy" id="1977088"/>
    <lineage>
        <taxon>Bacteria</taxon>
        <taxon>Bacillati</taxon>
        <taxon>Actinomycetota</taxon>
        <taxon>Actinomycetes</taxon>
        <taxon>Kitasatosporales</taxon>
        <taxon>Streptomycetaceae</taxon>
        <taxon>Streptomyces</taxon>
    </lineage>
</organism>
<proteinExistence type="predicted"/>
<reference evidence="1" key="1">
    <citation type="submission" date="2023-06" db="EMBL/GenBank/DDBJ databases">
        <title>WGS-Sequencing of Streptomyces ficellus isolate 21 collected from sand in Gara Djebilet Iron Mine in Algeria.</title>
        <authorList>
            <person name="Zegers G.P."/>
            <person name="Gomez A."/>
            <person name="Gueddou A."/>
            <person name="Zahara A.F."/>
            <person name="Worth M."/>
            <person name="Sevigny J.L."/>
            <person name="Tisa L."/>
        </authorList>
    </citation>
    <scope>NUCLEOTIDE SEQUENCE</scope>
    <source>
        <strain evidence="1">AS11</strain>
    </source>
</reference>
<protein>
    <submittedName>
        <fullName evidence="1">Uncharacterized protein</fullName>
    </submittedName>
</protein>
<dbReference type="SUPFAM" id="SSF50998">
    <property type="entry name" value="Quinoprotein alcohol dehydrogenase-like"/>
    <property type="match status" value="1"/>
</dbReference>
<gene>
    <name evidence="1" type="ORF">QWM81_28375</name>
</gene>
<dbReference type="Proteomes" id="UP001174050">
    <property type="component" value="Unassembled WGS sequence"/>
</dbReference>
<dbReference type="InterPro" id="IPR011047">
    <property type="entry name" value="Quinoprotein_ADH-like_sf"/>
</dbReference>
<dbReference type="InterPro" id="IPR027417">
    <property type="entry name" value="P-loop_NTPase"/>
</dbReference>
<name>A0ABT7ZEN6_9ACTN</name>
<dbReference type="InterPro" id="IPR001680">
    <property type="entry name" value="WD40_rpt"/>
</dbReference>
<dbReference type="EMBL" id="JAUEPL010000064">
    <property type="protein sequence ID" value="MDN3297886.1"/>
    <property type="molecule type" value="Genomic_DNA"/>
</dbReference>
<dbReference type="InterPro" id="IPR015943">
    <property type="entry name" value="WD40/YVTN_repeat-like_dom_sf"/>
</dbReference>
<dbReference type="Gene3D" id="2.130.10.10">
    <property type="entry name" value="YVTN repeat-like/Quinoprotein amine dehydrogenase"/>
    <property type="match status" value="1"/>
</dbReference>
<evidence type="ECO:0000313" key="2">
    <source>
        <dbReference type="Proteomes" id="UP001174050"/>
    </source>
</evidence>
<comment type="caution">
    <text evidence="1">The sequence shown here is derived from an EMBL/GenBank/DDBJ whole genome shotgun (WGS) entry which is preliminary data.</text>
</comment>
<dbReference type="RefSeq" id="WP_290115323.1">
    <property type="nucleotide sequence ID" value="NZ_JAUEPL010000064.1"/>
</dbReference>
<accession>A0ABT7ZEN6</accession>
<evidence type="ECO:0000313" key="1">
    <source>
        <dbReference type="EMBL" id="MDN3297886.1"/>
    </source>
</evidence>
<keyword evidence="2" id="KW-1185">Reference proteome</keyword>
<dbReference type="SUPFAM" id="SSF52540">
    <property type="entry name" value="P-loop containing nucleoside triphosphate hydrolases"/>
    <property type="match status" value="1"/>
</dbReference>
<sequence>METPDAGREPAATELLRLLADPGGARLCLVTGGPGRGKSTLLGRLAGHPAHAFVPLEGQSALGAAWSLAERLGVVVRDPGELVQVLTTESRQVVIVLPDLHAAQEPDALAELIERLSELGNLRLVVEARTGTPAHRRLAARRPAVLDLDQEQWRWRGRGPARYGARRRERPAVDLDDPAAVCAADPLRVTAAYAAEGGEGHGGLRAAWLRAGQSLCRDQTPSRRALVLLSTLGDGADPRLRPALEQLAAPEPWRVRWTRVRGDVTPPWPGPVAALAVGTGPLRGRLLVADRVGTVRLIHAADAAPAGRPAHAPGGRVTALAPLPDGTVLLLDERGRLHSVRGVPRTAASRPGGAGERLTEAVAATLTTHPGTALAAVGGTVVVGDRVGSVHAFSLGGVRQAAPHSGRVTAVAAVEAPEPVVYSGGADGTVRSWAPAQGPPAAPLAERPYPVVALHAAVTAEGPTLAVAWRDGLVGAHRQEAGRRLEFHPGQPVRAVAVTPDGDLVIGMDESLVCLRASGGPR</sequence>